<proteinExistence type="predicted"/>
<reference evidence="2 3" key="1">
    <citation type="submission" date="2016-03" db="EMBL/GenBank/DDBJ databases">
        <authorList>
            <person name="Sant'Anna F.H."/>
            <person name="Ambrosini A."/>
            <person name="Souza R."/>
            <person name="Bach E."/>
            <person name="Fernandes G."/>
            <person name="Balsanelli E."/>
            <person name="Baura V.A."/>
            <person name="Souza E.M."/>
            <person name="Passaglia L."/>
        </authorList>
    </citation>
    <scope>NUCLEOTIDE SEQUENCE [LARGE SCALE GENOMIC DNA]</scope>
    <source>
        <strain evidence="2 3">P26E</strain>
    </source>
</reference>
<evidence type="ECO:0000313" key="2">
    <source>
        <dbReference type="EMBL" id="OKP90852.1"/>
    </source>
</evidence>
<dbReference type="InterPro" id="IPR005149">
    <property type="entry name" value="Tscrpt_reg_PadR_N"/>
</dbReference>
<dbReference type="RefSeq" id="WP_074085445.1">
    <property type="nucleotide sequence ID" value="NZ_LVWI01000002.1"/>
</dbReference>
<name>A0ABX3ESI8_9BACL</name>
<sequence>MSLQIFILGILSEGEHHPYDLKKQVLKPIDNSFPINDGTLYYNFEILNKKGLIRKIKVVQSDNRPEKTTYGITEKGREALVEEIYSIFQNFTNVTSLYSSLLFLDKVDRKKLAYLIEEAIERLNKRKLLIENSDPELSTVPDSQKIPVRLISDHAYHSVQNDINWLHKLLLEVRS</sequence>
<dbReference type="InterPro" id="IPR052509">
    <property type="entry name" value="Metal_resp_DNA-bind_regulator"/>
</dbReference>
<comment type="caution">
    <text evidence="2">The sequence shown here is derived from an EMBL/GenBank/DDBJ whole genome shotgun (WGS) entry which is preliminary data.</text>
</comment>
<evidence type="ECO:0000259" key="1">
    <source>
        <dbReference type="Pfam" id="PF03551"/>
    </source>
</evidence>
<dbReference type="InterPro" id="IPR036390">
    <property type="entry name" value="WH_DNA-bd_sf"/>
</dbReference>
<evidence type="ECO:0000313" key="3">
    <source>
        <dbReference type="Proteomes" id="UP000186058"/>
    </source>
</evidence>
<keyword evidence="3" id="KW-1185">Reference proteome</keyword>
<dbReference type="Pfam" id="PF03551">
    <property type="entry name" value="PadR"/>
    <property type="match status" value="1"/>
</dbReference>
<feature type="domain" description="Transcription regulator PadR N-terminal" evidence="1">
    <location>
        <begin position="7"/>
        <end position="80"/>
    </location>
</feature>
<dbReference type="Gene3D" id="1.10.10.10">
    <property type="entry name" value="Winged helix-like DNA-binding domain superfamily/Winged helix DNA-binding domain"/>
    <property type="match status" value="1"/>
</dbReference>
<gene>
    <name evidence="2" type="ORF">A3844_03055</name>
</gene>
<dbReference type="SUPFAM" id="SSF46785">
    <property type="entry name" value="Winged helix' DNA-binding domain"/>
    <property type="match status" value="1"/>
</dbReference>
<dbReference type="Proteomes" id="UP000186058">
    <property type="component" value="Unassembled WGS sequence"/>
</dbReference>
<accession>A0ABX3ESI8</accession>
<dbReference type="PANTHER" id="PTHR33169">
    <property type="entry name" value="PADR-FAMILY TRANSCRIPTIONAL REGULATOR"/>
    <property type="match status" value="1"/>
</dbReference>
<organism evidence="2 3">
    <name type="scientific">Paenibacillus helianthi</name>
    <dbReference type="NCBI Taxonomy" id="1349432"/>
    <lineage>
        <taxon>Bacteria</taxon>
        <taxon>Bacillati</taxon>
        <taxon>Bacillota</taxon>
        <taxon>Bacilli</taxon>
        <taxon>Bacillales</taxon>
        <taxon>Paenibacillaceae</taxon>
        <taxon>Paenibacillus</taxon>
    </lineage>
</organism>
<dbReference type="EMBL" id="LVWI01000002">
    <property type="protein sequence ID" value="OKP90852.1"/>
    <property type="molecule type" value="Genomic_DNA"/>
</dbReference>
<dbReference type="PANTHER" id="PTHR33169:SF14">
    <property type="entry name" value="TRANSCRIPTIONAL REGULATOR RV3488"/>
    <property type="match status" value="1"/>
</dbReference>
<protein>
    <recommendedName>
        <fullName evidence="1">Transcription regulator PadR N-terminal domain-containing protein</fullName>
    </recommendedName>
</protein>
<dbReference type="InterPro" id="IPR036388">
    <property type="entry name" value="WH-like_DNA-bd_sf"/>
</dbReference>